<sequence length="606" mass="66419">MDYPSTREIRRKPVPSAKPFKSSTLPPPIDDNNILDDLIDGYLESPSPRRDDVSSLKINELKIDIEPPPSYPPRQLSTPLVSSPSEISLHSSTTTSENLSSNRSIWKTAFDETVYFAGGLISHPFESTKHYSILRHSAGVVFYRGPSTSIAISILSDGPLPADRSFWLQRKGFSGNMGMAASALLRTQGSWIDVTPSFEALPSDVPESDERAWQRDIKKFLKKAASHKNLSKQILLETCVIRIPASAEDGYLRIVMCTGEGSKKVLCPSPVFRIASTSSDVSVLRGASLTTMPLELGLKVASIVGQNTVDRFVGPARGVIQSRIEQIQSKVDQYKPGLIAQEAGMMAYEKSGLGTRTVSLEESFDAERDVTYDPFHTEGGLEPPPPVIGPDSGPEKPFPIRLTGKVVQGTGQSRTELGMPTANLAGVPSDLLLRLSGVYIGWAAVQPNKALDGISHDWHEAIITVGPSLYAPPRVVAKNVVTVYIIYDFGGATFFNTNLKVVIMAYLRPVPRPDGTQPRTGIAADIIKDINTAVVSLGRENWQCDMTLHRVKTEMSARSIEERYVDMRSQVQKRVDSVPLHLAGFRTARAELKDQAHGRGGLYIRR</sequence>
<comment type="caution">
    <text evidence="1">The sequence shown here is derived from an EMBL/GenBank/DDBJ whole genome shotgun (WGS) entry which is preliminary data.</text>
</comment>
<dbReference type="Proteomes" id="UP001497700">
    <property type="component" value="Unassembled WGS sequence"/>
</dbReference>
<proteinExistence type="predicted"/>
<name>A0ACB9Z0I6_9PEZI</name>
<evidence type="ECO:0000313" key="1">
    <source>
        <dbReference type="EMBL" id="KAI4865239.1"/>
    </source>
</evidence>
<reference evidence="1 2" key="1">
    <citation type="journal article" date="2022" name="New Phytol.">
        <title>Ecological generalism drives hyperdiversity of secondary metabolite gene clusters in xylarialean endophytes.</title>
        <authorList>
            <person name="Franco M.E.E."/>
            <person name="Wisecaver J.H."/>
            <person name="Arnold A.E."/>
            <person name="Ju Y.M."/>
            <person name="Slot J.C."/>
            <person name="Ahrendt S."/>
            <person name="Moore L.P."/>
            <person name="Eastman K.E."/>
            <person name="Scott K."/>
            <person name="Konkel Z."/>
            <person name="Mondo S.J."/>
            <person name="Kuo A."/>
            <person name="Hayes R.D."/>
            <person name="Haridas S."/>
            <person name="Andreopoulos B."/>
            <person name="Riley R."/>
            <person name="LaButti K."/>
            <person name="Pangilinan J."/>
            <person name="Lipzen A."/>
            <person name="Amirebrahimi M."/>
            <person name="Yan J."/>
            <person name="Adam C."/>
            <person name="Keymanesh K."/>
            <person name="Ng V."/>
            <person name="Louie K."/>
            <person name="Northen T."/>
            <person name="Drula E."/>
            <person name="Henrissat B."/>
            <person name="Hsieh H.M."/>
            <person name="Youens-Clark K."/>
            <person name="Lutzoni F."/>
            <person name="Miadlikowska J."/>
            <person name="Eastwood D.C."/>
            <person name="Hamelin R.C."/>
            <person name="Grigoriev I.V."/>
            <person name="U'Ren J.M."/>
        </authorList>
    </citation>
    <scope>NUCLEOTIDE SEQUENCE [LARGE SCALE GENOMIC DNA]</scope>
    <source>
        <strain evidence="1 2">CBS 119005</strain>
    </source>
</reference>
<organism evidence="1 2">
    <name type="scientific">Hypoxylon rubiginosum</name>
    <dbReference type="NCBI Taxonomy" id="110542"/>
    <lineage>
        <taxon>Eukaryota</taxon>
        <taxon>Fungi</taxon>
        <taxon>Dikarya</taxon>
        <taxon>Ascomycota</taxon>
        <taxon>Pezizomycotina</taxon>
        <taxon>Sordariomycetes</taxon>
        <taxon>Xylariomycetidae</taxon>
        <taxon>Xylariales</taxon>
        <taxon>Hypoxylaceae</taxon>
        <taxon>Hypoxylon</taxon>
    </lineage>
</organism>
<keyword evidence="2" id="KW-1185">Reference proteome</keyword>
<gene>
    <name evidence="1" type="ORF">F4820DRAFT_302200</name>
</gene>
<dbReference type="EMBL" id="MU393474">
    <property type="protein sequence ID" value="KAI4865239.1"/>
    <property type="molecule type" value="Genomic_DNA"/>
</dbReference>
<protein>
    <submittedName>
        <fullName evidence="1">Uncharacterized protein</fullName>
    </submittedName>
</protein>
<accession>A0ACB9Z0I6</accession>
<evidence type="ECO:0000313" key="2">
    <source>
        <dbReference type="Proteomes" id="UP001497700"/>
    </source>
</evidence>